<keyword evidence="2" id="KW-1185">Reference proteome</keyword>
<dbReference type="Gramene" id="AET6Gv20343100.13">
    <property type="protein sequence ID" value="AET6Gv20343100.13"/>
    <property type="gene ID" value="AET6Gv20343100"/>
</dbReference>
<dbReference type="AlphaFoldDB" id="A0A453NDT2"/>
<reference evidence="2" key="2">
    <citation type="journal article" date="2017" name="Nat. Plants">
        <title>The Aegilops tauschii genome reveals multiple impacts of transposons.</title>
        <authorList>
            <person name="Zhao G."/>
            <person name="Zou C."/>
            <person name="Li K."/>
            <person name="Wang K."/>
            <person name="Li T."/>
            <person name="Gao L."/>
            <person name="Zhang X."/>
            <person name="Wang H."/>
            <person name="Yang Z."/>
            <person name="Liu X."/>
            <person name="Jiang W."/>
            <person name="Mao L."/>
            <person name="Kong X."/>
            <person name="Jiao Y."/>
            <person name="Jia J."/>
        </authorList>
    </citation>
    <scope>NUCLEOTIDE SEQUENCE [LARGE SCALE GENOMIC DNA]</scope>
    <source>
        <strain evidence="2">cv. AL8/78</strain>
    </source>
</reference>
<evidence type="ECO:0000313" key="1">
    <source>
        <dbReference type="EnsemblPlants" id="AET6Gv20343100.13"/>
    </source>
</evidence>
<proteinExistence type="predicted"/>
<organism evidence="1 2">
    <name type="scientific">Aegilops tauschii subsp. strangulata</name>
    <name type="common">Goatgrass</name>
    <dbReference type="NCBI Taxonomy" id="200361"/>
    <lineage>
        <taxon>Eukaryota</taxon>
        <taxon>Viridiplantae</taxon>
        <taxon>Streptophyta</taxon>
        <taxon>Embryophyta</taxon>
        <taxon>Tracheophyta</taxon>
        <taxon>Spermatophyta</taxon>
        <taxon>Magnoliopsida</taxon>
        <taxon>Liliopsida</taxon>
        <taxon>Poales</taxon>
        <taxon>Poaceae</taxon>
        <taxon>BOP clade</taxon>
        <taxon>Pooideae</taxon>
        <taxon>Triticodae</taxon>
        <taxon>Triticeae</taxon>
        <taxon>Triticinae</taxon>
        <taxon>Aegilops</taxon>
    </lineage>
</organism>
<sequence>MPAMMGKAKAQQRLIDNLQDEFAKVLPCKTWSQDPLV</sequence>
<reference evidence="1" key="4">
    <citation type="submission" date="2019-03" db="UniProtKB">
        <authorList>
            <consortium name="EnsemblPlants"/>
        </authorList>
    </citation>
    <scope>IDENTIFICATION</scope>
</reference>
<reference evidence="1" key="3">
    <citation type="journal article" date="2017" name="Nature">
        <title>Genome sequence of the progenitor of the wheat D genome Aegilops tauschii.</title>
        <authorList>
            <person name="Luo M.C."/>
            <person name="Gu Y.Q."/>
            <person name="Puiu D."/>
            <person name="Wang H."/>
            <person name="Twardziok S.O."/>
            <person name="Deal K.R."/>
            <person name="Huo N."/>
            <person name="Zhu T."/>
            <person name="Wang L."/>
            <person name="Wang Y."/>
            <person name="McGuire P.E."/>
            <person name="Liu S."/>
            <person name="Long H."/>
            <person name="Ramasamy R.K."/>
            <person name="Rodriguez J.C."/>
            <person name="Van S.L."/>
            <person name="Yuan L."/>
            <person name="Wang Z."/>
            <person name="Xia Z."/>
            <person name="Xiao L."/>
            <person name="Anderson O.D."/>
            <person name="Ouyang S."/>
            <person name="Liang Y."/>
            <person name="Zimin A.V."/>
            <person name="Pertea G."/>
            <person name="Qi P."/>
            <person name="Bennetzen J.L."/>
            <person name="Dai X."/>
            <person name="Dawson M.W."/>
            <person name="Muller H.G."/>
            <person name="Kugler K."/>
            <person name="Rivarola-Duarte L."/>
            <person name="Spannagl M."/>
            <person name="Mayer K.F.X."/>
            <person name="Lu F.H."/>
            <person name="Bevan M.W."/>
            <person name="Leroy P."/>
            <person name="Li P."/>
            <person name="You F.M."/>
            <person name="Sun Q."/>
            <person name="Liu Z."/>
            <person name="Lyons E."/>
            <person name="Wicker T."/>
            <person name="Salzberg S.L."/>
            <person name="Devos K.M."/>
            <person name="Dvorak J."/>
        </authorList>
    </citation>
    <scope>NUCLEOTIDE SEQUENCE [LARGE SCALE GENOMIC DNA]</scope>
    <source>
        <strain evidence="1">cv. AL8/78</strain>
    </source>
</reference>
<evidence type="ECO:0000313" key="2">
    <source>
        <dbReference type="Proteomes" id="UP000015105"/>
    </source>
</evidence>
<dbReference type="EnsemblPlants" id="AET6Gv20343100.13">
    <property type="protein sequence ID" value="AET6Gv20343100.13"/>
    <property type="gene ID" value="AET6Gv20343100"/>
</dbReference>
<reference evidence="1" key="5">
    <citation type="journal article" date="2021" name="G3 (Bethesda)">
        <title>Aegilops tauschii genome assembly Aet v5.0 features greater sequence contiguity and improved annotation.</title>
        <authorList>
            <person name="Wang L."/>
            <person name="Zhu T."/>
            <person name="Rodriguez J.C."/>
            <person name="Deal K.R."/>
            <person name="Dubcovsky J."/>
            <person name="McGuire P.E."/>
            <person name="Lux T."/>
            <person name="Spannagl M."/>
            <person name="Mayer K.F.X."/>
            <person name="Baldrich P."/>
            <person name="Meyers B.C."/>
            <person name="Huo N."/>
            <person name="Gu Y.Q."/>
            <person name="Zhou H."/>
            <person name="Devos K.M."/>
            <person name="Bennetzen J.L."/>
            <person name="Unver T."/>
            <person name="Budak H."/>
            <person name="Gulick P.J."/>
            <person name="Galiba G."/>
            <person name="Kalapos B."/>
            <person name="Nelson D.R."/>
            <person name="Li P."/>
            <person name="You F.M."/>
            <person name="Luo M.C."/>
            <person name="Dvorak J."/>
        </authorList>
    </citation>
    <scope>NUCLEOTIDE SEQUENCE [LARGE SCALE GENOMIC DNA]</scope>
    <source>
        <strain evidence="1">cv. AL8/78</strain>
    </source>
</reference>
<dbReference type="Proteomes" id="UP000015105">
    <property type="component" value="Chromosome 6D"/>
</dbReference>
<reference evidence="2" key="1">
    <citation type="journal article" date="2014" name="Science">
        <title>Ancient hybridizations among the ancestral genomes of bread wheat.</title>
        <authorList>
            <consortium name="International Wheat Genome Sequencing Consortium,"/>
            <person name="Marcussen T."/>
            <person name="Sandve S.R."/>
            <person name="Heier L."/>
            <person name="Spannagl M."/>
            <person name="Pfeifer M."/>
            <person name="Jakobsen K.S."/>
            <person name="Wulff B.B."/>
            <person name="Steuernagel B."/>
            <person name="Mayer K.F."/>
            <person name="Olsen O.A."/>
        </authorList>
    </citation>
    <scope>NUCLEOTIDE SEQUENCE [LARGE SCALE GENOMIC DNA]</scope>
    <source>
        <strain evidence="2">cv. AL8/78</strain>
    </source>
</reference>
<accession>A0A453NDT2</accession>
<name>A0A453NDT2_AEGTS</name>
<protein>
    <submittedName>
        <fullName evidence="1">Uncharacterized protein</fullName>
    </submittedName>
</protein>